<reference evidence="2 3" key="1">
    <citation type="submission" date="2019-08" db="EMBL/GenBank/DDBJ databases">
        <authorList>
            <person name="Peeters C."/>
        </authorList>
    </citation>
    <scope>NUCLEOTIDE SEQUENCE [LARGE SCALE GENOMIC DNA]</scope>
    <source>
        <strain evidence="2 3">LMG 30175</strain>
    </source>
</reference>
<sequence length="535" mass="56922">MRIQQTALAAAAMALVSTAPAYAGDTIEFDNGVMLDWALTTTYTAGMRVKNPDAILSGAANGGANDGDNNFRRGSLTTNRLAGLFESKIYKGQTGFVFSGSSFYDDVYHRSNDNTGPINTVGPVDQFTRSARFYQGGYTRLLDAYAYSTFDVGSTRATVRAGQHVVNWGEALYFPSMGLAQGPADGTKTGIPGTETKDQLLPEGQVSTSVQMNSRWTLLGQLQFDWHPTLAPAVGSFLSGSDATGPGAQCLQPVINGVCTFGRRGSDIAPSNFGQWGTGTRYRVSDETEVGLYYLNYKDRTPLPVINSFVPGGAYNIKYFDNVHLIGATFSTLVGSKTTLAGEITQKIGAPVFVDTIVSPATKATVPTPTRANILQANLNALVNMGRTPLADSLTLIGEVSYVHVSNVTSIKAPGVESLGAAAAFFPSSDSLSMARDSVAASATASFSYPGIFTDWDLTVPISYSQQLAGASITGGVGGGKGDKRYSLGLNFTFRNNLQIALNYLGYLGSPSIKLPYTRQLTDRDQVSIVAKYKF</sequence>
<dbReference type="Proteomes" id="UP000414233">
    <property type="component" value="Unassembled WGS sequence"/>
</dbReference>
<evidence type="ECO:0000313" key="2">
    <source>
        <dbReference type="EMBL" id="VVE52530.1"/>
    </source>
</evidence>
<feature type="signal peptide" evidence="1">
    <location>
        <begin position="1"/>
        <end position="23"/>
    </location>
</feature>
<evidence type="ECO:0000313" key="3">
    <source>
        <dbReference type="Proteomes" id="UP000414233"/>
    </source>
</evidence>
<keyword evidence="3" id="KW-1185">Reference proteome</keyword>
<proteinExistence type="predicted"/>
<gene>
    <name evidence="2" type="ORF">PTE30175_04690</name>
</gene>
<evidence type="ECO:0000256" key="1">
    <source>
        <dbReference type="SAM" id="SignalP"/>
    </source>
</evidence>
<accession>A0A5E4YWP6</accession>
<evidence type="ECO:0008006" key="4">
    <source>
        <dbReference type="Google" id="ProtNLM"/>
    </source>
</evidence>
<protein>
    <recommendedName>
        <fullName evidence="4">PduX</fullName>
    </recommendedName>
</protein>
<feature type="chain" id="PRO_5022715250" description="PduX" evidence="1">
    <location>
        <begin position="24"/>
        <end position="535"/>
    </location>
</feature>
<dbReference type="OrthoDB" id="8932625at2"/>
<name>A0A5E4YWP6_9BURK</name>
<dbReference type="AlphaFoldDB" id="A0A5E4YWP6"/>
<keyword evidence="1" id="KW-0732">Signal</keyword>
<dbReference type="InterPro" id="IPR010727">
    <property type="entry name" value="DUF1302"/>
</dbReference>
<organism evidence="2 3">
    <name type="scientific">Pandoraea terrae</name>
    <dbReference type="NCBI Taxonomy" id="1537710"/>
    <lineage>
        <taxon>Bacteria</taxon>
        <taxon>Pseudomonadati</taxon>
        <taxon>Pseudomonadota</taxon>
        <taxon>Betaproteobacteria</taxon>
        <taxon>Burkholderiales</taxon>
        <taxon>Burkholderiaceae</taxon>
        <taxon>Pandoraea</taxon>
    </lineage>
</organism>
<dbReference type="RefSeq" id="WP_150699460.1">
    <property type="nucleotide sequence ID" value="NZ_CABPRZ010000027.1"/>
</dbReference>
<dbReference type="EMBL" id="CABPRZ010000027">
    <property type="protein sequence ID" value="VVE52530.1"/>
    <property type="molecule type" value="Genomic_DNA"/>
</dbReference>
<dbReference type="Pfam" id="PF06980">
    <property type="entry name" value="DUF1302"/>
    <property type="match status" value="1"/>
</dbReference>